<evidence type="ECO:0000313" key="9">
    <source>
        <dbReference type="EMBL" id="OAA62539.1"/>
    </source>
</evidence>
<dbReference type="GO" id="GO:0051225">
    <property type="term" value="P:spindle assembly"/>
    <property type="evidence" value="ECO:0007669"/>
    <property type="project" value="TreeGrafter"/>
</dbReference>
<dbReference type="OrthoDB" id="5860513at2759"/>
<feature type="region of interest" description="Disordered" evidence="6">
    <location>
        <begin position="511"/>
        <end position="538"/>
    </location>
</feature>
<evidence type="ECO:0000256" key="3">
    <source>
        <dbReference type="ARBA" id="ARBA00022490"/>
    </source>
</evidence>
<feature type="domain" description="Gamma tubulin complex component C-terminal" evidence="7">
    <location>
        <begin position="638"/>
        <end position="885"/>
    </location>
</feature>
<feature type="region of interest" description="Disordered" evidence="6">
    <location>
        <begin position="778"/>
        <end position="803"/>
    </location>
</feature>
<keyword evidence="4" id="KW-0493">Microtubule</keyword>
<dbReference type="STRING" id="1081102.A0A167VEZ5"/>
<comment type="caution">
    <text evidence="9">The sequence shown here is derived from an EMBL/GenBank/DDBJ whole genome shotgun (WGS) entry which is preliminary data.</text>
</comment>
<dbReference type="GO" id="GO:0043015">
    <property type="term" value="F:gamma-tubulin binding"/>
    <property type="evidence" value="ECO:0007669"/>
    <property type="project" value="InterPro"/>
</dbReference>
<sequence length="1120" mass="122826">MDRRPRKAAPPPAASPARKPAPVLSGRINTAINGLIHHFVPDDPHEDEEVAQKRQQYCFNMVRSILEAPASPDMATDVNHTMDLIRKKLTVDRPNDAWRFSQLYSRLLALPVLNQKWAILYLLYQLSDSPDPNDPIPVLPEVPEEYEDDGRDGDQEEQEADAADMDVDVDDDNDNDDDAYEEAAEAAAANRRSNREPERADPAARTLRPSAMPPYARTAAATATPPSRTQPQRPLSPSVRQEQEAFDDAFARGGLKKLPPESARRGPEEAAAAAHNDPAAVNGRPPERDVALKSTHLADSYVETNPSETALLRDCPFILQGLDSATMTFAGDAVLVLPPTLPAPLISLLHTLAEPALLYRRLDAFVRSPAKGLLGQSLRAAISGELRAYLSLVATLESQIRRALATLEATAPRRGIGRAGVTLKRCVVWTREATMGLRLMALIAEESASKRGGQLISLIHGFSTSHGDPTVGAFAERLLAPVARPFYDILRRWIYDGELADPYREFFVREQQQGSGSGGSGGATSSGSTAEEAAALKRQEAAKAKGHSSVWNDKYEIDPAMIPSIVRTDFAEKVFLIGKSLNFIRHSCGDAPWVDAYSKAASKELRYGDTATLEAWIDEAYKTTMRRLMHLMTDKFHLFAHLGALKKYVLLGQGDFVALLMESLAPNLDRPATAQYRHTLTSQLDHALRGSNAQFEPPEILRRLDARMLQPSHGDTGWDCFTLEYKLEAPVDCVVTAWASKQYLKVFNFLWHVKRVEFALASTWHKCMTGARGVLQTGPDHAYDNDDEDDKEDEEGDDSHGDGRISAAVVRQTWKTTRGTLAEMVHWVGQLQYYLLFEVIEASWAALQTAIRREDCTLDDVITAHTAYLTAITHKGLLGVRRRAFVEMKQAAAAAAANSTTGDAASSSSAAAAAAALPAEDPHGFPTQLKELLRTMLAFRDAVDGLYSWAVSDFTRRQEADVRRDHLGVGALGGGGGAGASAAGAGEEADGAAHQPLPPSAVPHVPSEWPALQQRLQTLGRTFRKRVVHLLADLGYQKDADLRFLGVAMNFNDVYTVQASASSSASGAGWWRRRRWWCRRETAARGRREYRIGLVSTTTTPATRARAAGAVRKTVRAKEE</sequence>
<evidence type="ECO:0000256" key="5">
    <source>
        <dbReference type="ARBA" id="ARBA00023212"/>
    </source>
</evidence>
<feature type="region of interest" description="Disordered" evidence="6">
    <location>
        <begin position="130"/>
        <end position="285"/>
    </location>
</feature>
<evidence type="ECO:0000259" key="8">
    <source>
        <dbReference type="Pfam" id="PF17681"/>
    </source>
</evidence>
<keyword evidence="5" id="KW-0206">Cytoskeleton</keyword>
<dbReference type="InterPro" id="IPR041470">
    <property type="entry name" value="GCP_N"/>
</dbReference>
<evidence type="ECO:0000256" key="6">
    <source>
        <dbReference type="SAM" id="MobiDB-lite"/>
    </source>
</evidence>
<dbReference type="GO" id="GO:0051011">
    <property type="term" value="F:microtubule minus-end binding"/>
    <property type="evidence" value="ECO:0007669"/>
    <property type="project" value="TreeGrafter"/>
</dbReference>
<dbReference type="Pfam" id="PF04130">
    <property type="entry name" value="GCP_C_terminal"/>
    <property type="match status" value="2"/>
</dbReference>
<evidence type="ECO:0000256" key="4">
    <source>
        <dbReference type="ARBA" id="ARBA00022701"/>
    </source>
</evidence>
<dbReference type="Pfam" id="PF17681">
    <property type="entry name" value="GCP_N_terminal"/>
    <property type="match status" value="1"/>
</dbReference>
<dbReference type="GO" id="GO:0044732">
    <property type="term" value="C:mitotic spindle pole body"/>
    <property type="evidence" value="ECO:0007669"/>
    <property type="project" value="TreeGrafter"/>
</dbReference>
<dbReference type="Proteomes" id="UP000076874">
    <property type="component" value="Unassembled WGS sequence"/>
</dbReference>
<organism evidence="9 10">
    <name type="scientific">Niveomyces insectorum RCEF 264</name>
    <dbReference type="NCBI Taxonomy" id="1081102"/>
    <lineage>
        <taxon>Eukaryota</taxon>
        <taxon>Fungi</taxon>
        <taxon>Dikarya</taxon>
        <taxon>Ascomycota</taxon>
        <taxon>Pezizomycotina</taxon>
        <taxon>Sordariomycetes</taxon>
        <taxon>Hypocreomycetidae</taxon>
        <taxon>Hypocreales</taxon>
        <taxon>Cordycipitaceae</taxon>
        <taxon>Niveomyces</taxon>
    </lineage>
</organism>
<dbReference type="InterPro" id="IPR040457">
    <property type="entry name" value="GCP_C"/>
</dbReference>
<dbReference type="PANTHER" id="PTHR19302">
    <property type="entry name" value="GAMMA TUBULIN COMPLEX PROTEIN"/>
    <property type="match status" value="1"/>
</dbReference>
<comment type="similarity">
    <text evidence="2">Belongs to the TUBGCP family.</text>
</comment>
<dbReference type="GO" id="GO:0000278">
    <property type="term" value="P:mitotic cell cycle"/>
    <property type="evidence" value="ECO:0007669"/>
    <property type="project" value="TreeGrafter"/>
</dbReference>
<evidence type="ECO:0000259" key="7">
    <source>
        <dbReference type="Pfam" id="PF04130"/>
    </source>
</evidence>
<feature type="domain" description="Gamma tubulin complex component protein N-terminal" evidence="8">
    <location>
        <begin position="312"/>
        <end position="635"/>
    </location>
</feature>
<evidence type="ECO:0000313" key="10">
    <source>
        <dbReference type="Proteomes" id="UP000076874"/>
    </source>
</evidence>
<comment type="subcellular location">
    <subcellularLocation>
        <location evidence="1">Cytoplasm</location>
        <location evidence="1">Cytoskeleton</location>
    </subcellularLocation>
</comment>
<feature type="domain" description="Gamma tubulin complex component C-terminal" evidence="7">
    <location>
        <begin position="927"/>
        <end position="1055"/>
    </location>
</feature>
<dbReference type="Gene3D" id="1.20.120.1900">
    <property type="entry name" value="Gamma-tubulin complex, C-terminal domain"/>
    <property type="match status" value="1"/>
</dbReference>
<dbReference type="InterPro" id="IPR007259">
    <property type="entry name" value="GCP"/>
</dbReference>
<reference evidence="9 10" key="1">
    <citation type="journal article" date="2016" name="Genome Biol. Evol.">
        <title>Divergent and convergent evolution of fungal pathogenicity.</title>
        <authorList>
            <person name="Shang Y."/>
            <person name="Xiao G."/>
            <person name="Zheng P."/>
            <person name="Cen K."/>
            <person name="Zhan S."/>
            <person name="Wang C."/>
        </authorList>
    </citation>
    <scope>NUCLEOTIDE SEQUENCE [LARGE SCALE GENOMIC DNA]</scope>
    <source>
        <strain evidence="9 10">RCEF 264</strain>
    </source>
</reference>
<keyword evidence="10" id="KW-1185">Reference proteome</keyword>
<dbReference type="GO" id="GO:0005874">
    <property type="term" value="C:microtubule"/>
    <property type="evidence" value="ECO:0007669"/>
    <property type="project" value="UniProtKB-KW"/>
</dbReference>
<evidence type="ECO:0000256" key="1">
    <source>
        <dbReference type="ARBA" id="ARBA00004245"/>
    </source>
</evidence>
<accession>A0A167VEZ5</accession>
<dbReference type="GO" id="GO:0031122">
    <property type="term" value="P:cytoplasmic microtubule organization"/>
    <property type="evidence" value="ECO:0007669"/>
    <property type="project" value="TreeGrafter"/>
</dbReference>
<dbReference type="GO" id="GO:0000930">
    <property type="term" value="C:gamma-tubulin complex"/>
    <property type="evidence" value="ECO:0007669"/>
    <property type="project" value="TreeGrafter"/>
</dbReference>
<gene>
    <name evidence="9" type="ORF">SPI_04079</name>
</gene>
<dbReference type="InterPro" id="IPR042241">
    <property type="entry name" value="GCP_C_sf"/>
</dbReference>
<feature type="compositionally biased region" description="Gly residues" evidence="6">
    <location>
        <begin position="515"/>
        <end position="524"/>
    </location>
</feature>
<dbReference type="AlphaFoldDB" id="A0A167VEZ5"/>
<dbReference type="GO" id="GO:0000922">
    <property type="term" value="C:spindle pole"/>
    <property type="evidence" value="ECO:0007669"/>
    <property type="project" value="InterPro"/>
</dbReference>
<name>A0A167VEZ5_9HYPO</name>
<feature type="compositionally biased region" description="Basic and acidic residues" evidence="6">
    <location>
        <begin position="193"/>
        <end position="202"/>
    </location>
</feature>
<evidence type="ECO:0000256" key="2">
    <source>
        <dbReference type="ARBA" id="ARBA00010337"/>
    </source>
</evidence>
<feature type="compositionally biased region" description="Acidic residues" evidence="6">
    <location>
        <begin position="142"/>
        <end position="184"/>
    </location>
</feature>
<feature type="compositionally biased region" description="Low complexity" evidence="6">
    <location>
        <begin position="213"/>
        <end position="238"/>
    </location>
</feature>
<dbReference type="PANTHER" id="PTHR19302:SF14">
    <property type="entry name" value="GAMMA-TUBULIN COMPLEX COMPONENT 3"/>
    <property type="match status" value="1"/>
</dbReference>
<dbReference type="EMBL" id="AZHD01000006">
    <property type="protein sequence ID" value="OAA62539.1"/>
    <property type="molecule type" value="Genomic_DNA"/>
</dbReference>
<dbReference type="GO" id="GO:0007020">
    <property type="term" value="P:microtubule nucleation"/>
    <property type="evidence" value="ECO:0007669"/>
    <property type="project" value="InterPro"/>
</dbReference>
<feature type="compositionally biased region" description="Low complexity" evidence="6">
    <location>
        <begin position="269"/>
        <end position="280"/>
    </location>
</feature>
<feature type="region of interest" description="Disordered" evidence="6">
    <location>
        <begin position="1"/>
        <end position="22"/>
    </location>
</feature>
<dbReference type="GO" id="GO:0051321">
    <property type="term" value="P:meiotic cell cycle"/>
    <property type="evidence" value="ECO:0007669"/>
    <property type="project" value="TreeGrafter"/>
</dbReference>
<protein>
    <submittedName>
        <fullName evidence="9">Spindle pole body component</fullName>
    </submittedName>
</protein>
<feature type="compositionally biased region" description="Acidic residues" evidence="6">
    <location>
        <begin position="785"/>
        <end position="797"/>
    </location>
</feature>
<proteinExistence type="inferred from homology"/>
<feature type="compositionally biased region" description="Basic and acidic residues" evidence="6">
    <location>
        <begin position="258"/>
        <end position="268"/>
    </location>
</feature>
<keyword evidence="3" id="KW-0963">Cytoplasm</keyword>